<feature type="compositionally biased region" description="Basic residues" evidence="3">
    <location>
        <begin position="396"/>
        <end position="407"/>
    </location>
</feature>
<feature type="domain" description="RRM" evidence="4">
    <location>
        <begin position="181"/>
        <end position="267"/>
    </location>
</feature>
<organism evidence="5 6">
    <name type="scientific">Anopheles atroparvus</name>
    <name type="common">European mosquito</name>
    <dbReference type="NCBI Taxonomy" id="41427"/>
    <lineage>
        <taxon>Eukaryota</taxon>
        <taxon>Metazoa</taxon>
        <taxon>Ecdysozoa</taxon>
        <taxon>Arthropoda</taxon>
        <taxon>Hexapoda</taxon>
        <taxon>Insecta</taxon>
        <taxon>Pterygota</taxon>
        <taxon>Neoptera</taxon>
        <taxon>Endopterygota</taxon>
        <taxon>Diptera</taxon>
        <taxon>Nematocera</taxon>
        <taxon>Culicoidea</taxon>
        <taxon>Culicidae</taxon>
        <taxon>Anophelinae</taxon>
        <taxon>Anopheles</taxon>
    </lineage>
</organism>
<sequence length="424" mass="47038">MKKQKNNDDFYADVAVADSSKLIKKVKKVKTHVKEKGILAVAGSKDLDAGVVKVSKLLKKKTGKALGKEKDIPAAVESNDVAVKKAKKINLENGKKSGTSHPKKKKKNATAENQEEDMGHTKQLPVAAKEKKKTQSMKTKALPVDADVQTSESETEDEADASQGEVKGEEEPKKIDRGKEYTLFVGNLPPTKSASHIRTMFKKYGTILTIRFRTNTGSKLLKRNEMKKAQALNCYIRYAEKENVQKACEMDGHMIDGNRIRVSPQDVKQLGCVKSTIFVGNLRNGTKDSELYDFFSSVGEIEYVRQIANRNVAYVCFKKGVSIKKALKMNQQMLNNRPLRVMPVDPTKSNLKKNKKGHLVKRNRLPPDGAGKKESDGGKKTANDFHGNVVNEGGSKKKKRTLKPGQKAKKIISMKLKAAMSIKQ</sequence>
<feature type="region of interest" description="Disordered" evidence="3">
    <location>
        <begin position="81"/>
        <end position="175"/>
    </location>
</feature>
<dbReference type="InterPro" id="IPR000504">
    <property type="entry name" value="RRM_dom"/>
</dbReference>
<dbReference type="Proteomes" id="UP000075880">
    <property type="component" value="Unassembled WGS sequence"/>
</dbReference>
<dbReference type="Pfam" id="PF00076">
    <property type="entry name" value="RRM_1"/>
    <property type="match status" value="2"/>
</dbReference>
<dbReference type="PROSITE" id="PS50102">
    <property type="entry name" value="RRM"/>
    <property type="match status" value="2"/>
</dbReference>
<dbReference type="SMART" id="SM00360">
    <property type="entry name" value="RRM"/>
    <property type="match status" value="2"/>
</dbReference>
<dbReference type="EnsemblMetazoa" id="ENSAATROPT002347">
    <property type="protein sequence ID" value="ENSAATROPP002251"/>
    <property type="gene ID" value="ENSAATROPG001848"/>
</dbReference>
<feature type="domain" description="RRM" evidence="4">
    <location>
        <begin position="275"/>
        <end position="346"/>
    </location>
</feature>
<dbReference type="AlphaFoldDB" id="A0AAG5CTU3"/>
<dbReference type="PANTHER" id="PTHR23236:SF11">
    <property type="entry name" value="EUKARYOTIC TRANSLATION INITIATION FACTOR 4H"/>
    <property type="match status" value="1"/>
</dbReference>
<keyword evidence="6" id="KW-1185">Reference proteome</keyword>
<dbReference type="PANTHER" id="PTHR23236">
    <property type="entry name" value="EUKARYOTIC TRANSLATION INITIATION FACTOR 4B/4H"/>
    <property type="match status" value="1"/>
</dbReference>
<feature type="compositionally biased region" description="Basic residues" evidence="3">
    <location>
        <begin position="350"/>
        <end position="364"/>
    </location>
</feature>
<evidence type="ECO:0000256" key="2">
    <source>
        <dbReference type="PROSITE-ProRule" id="PRU00176"/>
    </source>
</evidence>
<dbReference type="Gene3D" id="3.30.70.330">
    <property type="match status" value="2"/>
</dbReference>
<proteinExistence type="predicted"/>
<keyword evidence="1 2" id="KW-0694">RNA-binding</keyword>
<feature type="compositionally biased region" description="Basic and acidic residues" evidence="3">
    <location>
        <begin position="370"/>
        <end position="383"/>
    </location>
</feature>
<evidence type="ECO:0000256" key="1">
    <source>
        <dbReference type="ARBA" id="ARBA00022884"/>
    </source>
</evidence>
<name>A0AAG5CTU3_ANOAO</name>
<feature type="compositionally biased region" description="Basic and acidic residues" evidence="3">
    <location>
        <begin position="166"/>
        <end position="175"/>
    </location>
</feature>
<dbReference type="InterPro" id="IPR012677">
    <property type="entry name" value="Nucleotide-bd_a/b_plait_sf"/>
</dbReference>
<evidence type="ECO:0000259" key="4">
    <source>
        <dbReference type="PROSITE" id="PS50102"/>
    </source>
</evidence>
<reference evidence="5" key="1">
    <citation type="submission" date="2024-04" db="UniProtKB">
        <authorList>
            <consortium name="EnsemblMetazoa"/>
        </authorList>
    </citation>
    <scope>IDENTIFICATION</scope>
    <source>
        <strain evidence="5">EBRO</strain>
    </source>
</reference>
<evidence type="ECO:0000256" key="3">
    <source>
        <dbReference type="SAM" id="MobiDB-lite"/>
    </source>
</evidence>
<feature type="region of interest" description="Disordered" evidence="3">
    <location>
        <begin position="342"/>
        <end position="407"/>
    </location>
</feature>
<dbReference type="SUPFAM" id="SSF54928">
    <property type="entry name" value="RNA-binding domain, RBD"/>
    <property type="match status" value="2"/>
</dbReference>
<dbReference type="InterPro" id="IPR035979">
    <property type="entry name" value="RBD_domain_sf"/>
</dbReference>
<dbReference type="GO" id="GO:0003723">
    <property type="term" value="F:RNA binding"/>
    <property type="evidence" value="ECO:0007669"/>
    <property type="project" value="UniProtKB-UniRule"/>
</dbReference>
<evidence type="ECO:0000313" key="6">
    <source>
        <dbReference type="Proteomes" id="UP000075880"/>
    </source>
</evidence>
<protein>
    <recommendedName>
        <fullName evidence="4">RRM domain-containing protein</fullName>
    </recommendedName>
</protein>
<evidence type="ECO:0000313" key="5">
    <source>
        <dbReference type="EnsemblMetazoa" id="ENSAATROPP002251"/>
    </source>
</evidence>
<accession>A0AAG5CTU3</accession>